<gene>
    <name evidence="3" type="ORF">HOLleu_09539</name>
</gene>
<name>A0A9Q1CDV0_HOLLE</name>
<organism evidence="3 4">
    <name type="scientific">Holothuria leucospilota</name>
    <name type="common">Black long sea cucumber</name>
    <name type="synonym">Mertensiothuria leucospilota</name>
    <dbReference type="NCBI Taxonomy" id="206669"/>
    <lineage>
        <taxon>Eukaryota</taxon>
        <taxon>Metazoa</taxon>
        <taxon>Echinodermata</taxon>
        <taxon>Eleutherozoa</taxon>
        <taxon>Echinozoa</taxon>
        <taxon>Holothuroidea</taxon>
        <taxon>Aspidochirotacea</taxon>
        <taxon>Aspidochirotida</taxon>
        <taxon>Holothuriidae</taxon>
        <taxon>Holothuria</taxon>
    </lineage>
</organism>
<dbReference type="SUPFAM" id="SSF51735">
    <property type="entry name" value="NAD(P)-binding Rossmann-fold domains"/>
    <property type="match status" value="1"/>
</dbReference>
<evidence type="ECO:0000313" key="3">
    <source>
        <dbReference type="EMBL" id="KAJ8042709.1"/>
    </source>
</evidence>
<dbReference type="OrthoDB" id="191139at2759"/>
<evidence type="ECO:0000256" key="1">
    <source>
        <dbReference type="ARBA" id="ARBA00023002"/>
    </source>
</evidence>
<dbReference type="Proteomes" id="UP001152320">
    <property type="component" value="Chromosome 4"/>
</dbReference>
<keyword evidence="1" id="KW-0560">Oxidoreductase</keyword>
<dbReference type="PANTHER" id="PTHR43157:SF31">
    <property type="entry name" value="PHOSPHATIDYLINOSITOL-GLYCAN BIOSYNTHESIS CLASS F PROTEIN"/>
    <property type="match status" value="1"/>
</dbReference>
<comment type="caution">
    <text evidence="3">The sequence shown here is derived from an EMBL/GenBank/DDBJ whole genome shotgun (WGS) entry which is preliminary data.</text>
</comment>
<proteinExistence type="inferred from homology"/>
<dbReference type="GO" id="GO:0016491">
    <property type="term" value="F:oxidoreductase activity"/>
    <property type="evidence" value="ECO:0007669"/>
    <property type="project" value="UniProtKB-KW"/>
</dbReference>
<protein>
    <submittedName>
        <fullName evidence="3">Retinol dehydrogenase 11</fullName>
    </submittedName>
</protein>
<sequence length="292" mass="32097">MEQIGKCTCSKRMDGKTIIVTGANSGIGKETARALANRGARVILACRDRTRGRETELELRQQTGNQSIIFMHLDLSSFDSIRDFANEFLTMEQNLHVLVNNAGVINPGNCHTAEGYELSFGVNHLGHFLLTSLLMDRLKESAPSRVINVSSIAYRLGVIDFDKLKESKGRVKSYARSKLANILFTRMLAAKMEGTGVTAFSLHPGSIDTGIKRNWSSWLKRMAPLITMFLKSPIEGARASIHCAVADDIEAHNGGYFEGCKAKKLTPAACDDDLALALWVKSLEMTGMNTEL</sequence>
<dbReference type="InterPro" id="IPR036291">
    <property type="entry name" value="NAD(P)-bd_dom_sf"/>
</dbReference>
<reference evidence="3" key="1">
    <citation type="submission" date="2021-10" db="EMBL/GenBank/DDBJ databases">
        <title>Tropical sea cucumber genome reveals ecological adaptation and Cuvierian tubules defense mechanism.</title>
        <authorList>
            <person name="Chen T."/>
        </authorList>
    </citation>
    <scope>NUCLEOTIDE SEQUENCE</scope>
    <source>
        <strain evidence="3">Nanhai2018</strain>
        <tissue evidence="3">Muscle</tissue>
    </source>
</reference>
<keyword evidence="4" id="KW-1185">Reference proteome</keyword>
<dbReference type="AlphaFoldDB" id="A0A9Q1CDV0"/>
<accession>A0A9Q1CDV0</accession>
<dbReference type="PANTHER" id="PTHR43157">
    <property type="entry name" value="PHOSPHATIDYLINOSITOL-GLYCAN BIOSYNTHESIS CLASS F PROTEIN-RELATED"/>
    <property type="match status" value="1"/>
</dbReference>
<dbReference type="PRINTS" id="PR00081">
    <property type="entry name" value="GDHRDH"/>
</dbReference>
<comment type="similarity">
    <text evidence="2">Belongs to the short-chain dehydrogenases/reductases (SDR) family.</text>
</comment>
<dbReference type="InterPro" id="IPR002347">
    <property type="entry name" value="SDR_fam"/>
</dbReference>
<evidence type="ECO:0000313" key="4">
    <source>
        <dbReference type="Proteomes" id="UP001152320"/>
    </source>
</evidence>
<dbReference type="EMBL" id="JAIZAY010000004">
    <property type="protein sequence ID" value="KAJ8042709.1"/>
    <property type="molecule type" value="Genomic_DNA"/>
</dbReference>
<dbReference type="Pfam" id="PF00106">
    <property type="entry name" value="adh_short"/>
    <property type="match status" value="1"/>
</dbReference>
<dbReference type="Gene3D" id="3.40.50.720">
    <property type="entry name" value="NAD(P)-binding Rossmann-like Domain"/>
    <property type="match status" value="1"/>
</dbReference>
<evidence type="ECO:0000256" key="2">
    <source>
        <dbReference type="RuleBase" id="RU000363"/>
    </source>
</evidence>
<dbReference type="PRINTS" id="PR00080">
    <property type="entry name" value="SDRFAMILY"/>
</dbReference>